<accession>A0A4Z2HK13</accession>
<proteinExistence type="predicted"/>
<name>A0A4Z2HK13_9TELE</name>
<protein>
    <submittedName>
        <fullName evidence="2">Uncharacterized protein</fullName>
    </submittedName>
</protein>
<evidence type="ECO:0000256" key="1">
    <source>
        <dbReference type="SAM" id="MobiDB-lite"/>
    </source>
</evidence>
<evidence type="ECO:0000313" key="2">
    <source>
        <dbReference type="EMBL" id="TNN65625.1"/>
    </source>
</evidence>
<gene>
    <name evidence="2" type="ORF">EYF80_024154</name>
</gene>
<keyword evidence="3" id="KW-1185">Reference proteome</keyword>
<dbReference type="Proteomes" id="UP000314294">
    <property type="component" value="Unassembled WGS sequence"/>
</dbReference>
<sequence length="92" mass="10674">MLRRSLFEKDLVKHDSSLQLQVHLTDQRVKAGTRFLYGCSALNGPSRREDKSEELLHRVGSKYNGDRVGGGREGQEEEEEEEENKKRIMTKR</sequence>
<reference evidence="2 3" key="1">
    <citation type="submission" date="2019-03" db="EMBL/GenBank/DDBJ databases">
        <title>First draft genome of Liparis tanakae, snailfish: a comprehensive survey of snailfish specific genes.</title>
        <authorList>
            <person name="Kim W."/>
            <person name="Song I."/>
            <person name="Jeong J.-H."/>
            <person name="Kim D."/>
            <person name="Kim S."/>
            <person name="Ryu S."/>
            <person name="Song J.Y."/>
            <person name="Lee S.K."/>
        </authorList>
    </citation>
    <scope>NUCLEOTIDE SEQUENCE [LARGE SCALE GENOMIC DNA]</scope>
    <source>
        <tissue evidence="2">Muscle</tissue>
    </source>
</reference>
<comment type="caution">
    <text evidence="2">The sequence shown here is derived from an EMBL/GenBank/DDBJ whole genome shotgun (WGS) entry which is preliminary data.</text>
</comment>
<dbReference type="AlphaFoldDB" id="A0A4Z2HK13"/>
<organism evidence="2 3">
    <name type="scientific">Liparis tanakae</name>
    <name type="common">Tanaka's snailfish</name>
    <dbReference type="NCBI Taxonomy" id="230148"/>
    <lineage>
        <taxon>Eukaryota</taxon>
        <taxon>Metazoa</taxon>
        <taxon>Chordata</taxon>
        <taxon>Craniata</taxon>
        <taxon>Vertebrata</taxon>
        <taxon>Euteleostomi</taxon>
        <taxon>Actinopterygii</taxon>
        <taxon>Neopterygii</taxon>
        <taxon>Teleostei</taxon>
        <taxon>Neoteleostei</taxon>
        <taxon>Acanthomorphata</taxon>
        <taxon>Eupercaria</taxon>
        <taxon>Perciformes</taxon>
        <taxon>Cottioidei</taxon>
        <taxon>Cottales</taxon>
        <taxon>Liparidae</taxon>
        <taxon>Liparis</taxon>
    </lineage>
</organism>
<evidence type="ECO:0000313" key="3">
    <source>
        <dbReference type="Proteomes" id="UP000314294"/>
    </source>
</evidence>
<feature type="region of interest" description="Disordered" evidence="1">
    <location>
        <begin position="59"/>
        <end position="92"/>
    </location>
</feature>
<dbReference type="EMBL" id="SRLO01000232">
    <property type="protein sequence ID" value="TNN65625.1"/>
    <property type="molecule type" value="Genomic_DNA"/>
</dbReference>